<keyword evidence="2" id="KW-1185">Reference proteome</keyword>
<name>A0AAN7B316_9PEZI</name>
<evidence type="ECO:0008006" key="3">
    <source>
        <dbReference type="Google" id="ProtNLM"/>
    </source>
</evidence>
<dbReference type="SUPFAM" id="SSF50685">
    <property type="entry name" value="Barwin-like endoglucanases"/>
    <property type="match status" value="1"/>
</dbReference>
<evidence type="ECO:0000313" key="2">
    <source>
        <dbReference type="Proteomes" id="UP001301769"/>
    </source>
</evidence>
<dbReference type="AlphaFoldDB" id="A0AAN7B316"/>
<dbReference type="CDD" id="cd22191">
    <property type="entry name" value="DPBB_RlpA_EXP_N-like"/>
    <property type="match status" value="1"/>
</dbReference>
<reference evidence="1" key="2">
    <citation type="submission" date="2023-05" db="EMBL/GenBank/DDBJ databases">
        <authorList>
            <consortium name="Lawrence Berkeley National Laboratory"/>
            <person name="Steindorff A."/>
            <person name="Hensen N."/>
            <person name="Bonometti L."/>
            <person name="Westerberg I."/>
            <person name="Brannstrom I.O."/>
            <person name="Guillou S."/>
            <person name="Cros-Aarteil S."/>
            <person name="Calhoun S."/>
            <person name="Haridas S."/>
            <person name="Kuo A."/>
            <person name="Mondo S."/>
            <person name="Pangilinan J."/>
            <person name="Riley R."/>
            <person name="Labutti K."/>
            <person name="Andreopoulos B."/>
            <person name="Lipzen A."/>
            <person name="Chen C."/>
            <person name="Yanf M."/>
            <person name="Daum C."/>
            <person name="Ng V."/>
            <person name="Clum A."/>
            <person name="Ohm R."/>
            <person name="Martin F."/>
            <person name="Silar P."/>
            <person name="Natvig D."/>
            <person name="Lalanne C."/>
            <person name="Gautier V."/>
            <person name="Ament-Velasquez S.L."/>
            <person name="Kruys A."/>
            <person name="Hutchinson M.I."/>
            <person name="Powell A.J."/>
            <person name="Barry K."/>
            <person name="Miller A.N."/>
            <person name="Grigoriev I.V."/>
            <person name="Debuchy R."/>
            <person name="Gladieux P."/>
            <person name="Thoren M.H."/>
            <person name="Johannesson H."/>
        </authorList>
    </citation>
    <scope>NUCLEOTIDE SEQUENCE</scope>
    <source>
        <strain evidence="1">PSN293</strain>
    </source>
</reference>
<comment type="caution">
    <text evidence="1">The sequence shown here is derived from an EMBL/GenBank/DDBJ whole genome shotgun (WGS) entry which is preliminary data.</text>
</comment>
<gene>
    <name evidence="1" type="ORF">QBC37DRAFT_297297</name>
</gene>
<proteinExistence type="predicted"/>
<protein>
    <recommendedName>
        <fullName evidence="3">RlpA-like protein double-psi beta-barrel domain-containing protein</fullName>
    </recommendedName>
</protein>
<dbReference type="Proteomes" id="UP001301769">
    <property type="component" value="Unassembled WGS sequence"/>
</dbReference>
<dbReference type="Gene3D" id="2.40.40.10">
    <property type="entry name" value="RlpA-like domain"/>
    <property type="match status" value="1"/>
</dbReference>
<dbReference type="InterPro" id="IPR036908">
    <property type="entry name" value="RlpA-like_sf"/>
</dbReference>
<feature type="non-terminal residue" evidence="1">
    <location>
        <position position="1"/>
    </location>
</feature>
<reference evidence="1" key="1">
    <citation type="journal article" date="2023" name="Mol. Phylogenet. Evol.">
        <title>Genome-scale phylogeny and comparative genomics of the fungal order Sordariales.</title>
        <authorList>
            <person name="Hensen N."/>
            <person name="Bonometti L."/>
            <person name="Westerberg I."/>
            <person name="Brannstrom I.O."/>
            <person name="Guillou S."/>
            <person name="Cros-Aarteil S."/>
            <person name="Calhoun S."/>
            <person name="Haridas S."/>
            <person name="Kuo A."/>
            <person name="Mondo S."/>
            <person name="Pangilinan J."/>
            <person name="Riley R."/>
            <person name="LaButti K."/>
            <person name="Andreopoulos B."/>
            <person name="Lipzen A."/>
            <person name="Chen C."/>
            <person name="Yan M."/>
            <person name="Daum C."/>
            <person name="Ng V."/>
            <person name="Clum A."/>
            <person name="Steindorff A."/>
            <person name="Ohm R.A."/>
            <person name="Martin F."/>
            <person name="Silar P."/>
            <person name="Natvig D.O."/>
            <person name="Lalanne C."/>
            <person name="Gautier V."/>
            <person name="Ament-Velasquez S.L."/>
            <person name="Kruys A."/>
            <person name="Hutchinson M.I."/>
            <person name="Powell A.J."/>
            <person name="Barry K."/>
            <person name="Miller A.N."/>
            <person name="Grigoriev I.V."/>
            <person name="Debuchy R."/>
            <person name="Gladieux P."/>
            <person name="Hiltunen Thoren M."/>
            <person name="Johannesson H."/>
        </authorList>
    </citation>
    <scope>NUCLEOTIDE SEQUENCE</scope>
    <source>
        <strain evidence="1">PSN293</strain>
    </source>
</reference>
<accession>A0AAN7B316</accession>
<organism evidence="1 2">
    <name type="scientific">Rhypophila decipiens</name>
    <dbReference type="NCBI Taxonomy" id="261697"/>
    <lineage>
        <taxon>Eukaryota</taxon>
        <taxon>Fungi</taxon>
        <taxon>Dikarya</taxon>
        <taxon>Ascomycota</taxon>
        <taxon>Pezizomycotina</taxon>
        <taxon>Sordariomycetes</taxon>
        <taxon>Sordariomycetidae</taxon>
        <taxon>Sordariales</taxon>
        <taxon>Naviculisporaceae</taxon>
        <taxon>Rhypophila</taxon>
    </lineage>
</organism>
<dbReference type="EMBL" id="MU858257">
    <property type="protein sequence ID" value="KAK4208117.1"/>
    <property type="molecule type" value="Genomic_DNA"/>
</dbReference>
<sequence>FKGNLLAYNAVGVGACGEQNTDDDLVGAIAWEVFDAASTLVVGDSALSYEGGNRNPLGNPNDNPLCGRRIRVFLDNINGQQQQQQQQQQQDAGTGSIIVRIVDRCTSCLPTELGLSPGVVAALGDENAVLEGKAKGLWEWVL</sequence>
<evidence type="ECO:0000313" key="1">
    <source>
        <dbReference type="EMBL" id="KAK4208117.1"/>
    </source>
</evidence>